<dbReference type="PANTHER" id="PTHR11985">
    <property type="entry name" value="GLYCEROL-3-PHOSPHATE DEHYDROGENASE"/>
    <property type="match status" value="1"/>
</dbReference>
<keyword evidence="5 6" id="KW-0560">Oxidoreductase</keyword>
<evidence type="ECO:0000256" key="1">
    <source>
        <dbReference type="ARBA" id="ARBA00001974"/>
    </source>
</evidence>
<evidence type="ECO:0000259" key="7">
    <source>
        <dbReference type="Pfam" id="PF01266"/>
    </source>
</evidence>
<accession>A0A6M8HN86</accession>
<dbReference type="SUPFAM" id="SSF51905">
    <property type="entry name" value="FAD/NAD(P)-binding domain"/>
    <property type="match status" value="1"/>
</dbReference>
<dbReference type="Gene3D" id="3.50.50.60">
    <property type="entry name" value="FAD/NAD(P)-binding domain"/>
    <property type="match status" value="1"/>
</dbReference>
<dbReference type="InterPro" id="IPR006076">
    <property type="entry name" value="FAD-dep_OxRdtase"/>
</dbReference>
<dbReference type="KEGG" id="lck:HN018_07380"/>
<dbReference type="PANTHER" id="PTHR11985:SF15">
    <property type="entry name" value="GLYCEROL-3-PHOSPHATE DEHYDROGENASE, MITOCHONDRIAL"/>
    <property type="match status" value="1"/>
</dbReference>
<feature type="domain" description="Alpha-glycerophosphate oxidase C-terminal" evidence="8">
    <location>
        <begin position="395"/>
        <end position="509"/>
    </location>
</feature>
<proteinExistence type="inferred from homology"/>
<dbReference type="EC" id="1.1.5.3" evidence="6"/>
<evidence type="ECO:0000256" key="2">
    <source>
        <dbReference type="ARBA" id="ARBA00007330"/>
    </source>
</evidence>
<reference evidence="9 10" key="1">
    <citation type="journal article" date="2014" name="World J. Microbiol. Biotechnol.">
        <title>Biodiversity and physiological characteristics of Antarctic and Arctic lichens-associated bacteria.</title>
        <authorList>
            <person name="Lee Y.M."/>
            <person name="Kim E.H."/>
            <person name="Lee H.K."/>
            <person name="Hong S.G."/>
        </authorList>
    </citation>
    <scope>NUCLEOTIDE SEQUENCE [LARGE SCALE GENOMIC DNA]</scope>
    <source>
        <strain evidence="9 10">PAMC 26569</strain>
    </source>
</reference>
<dbReference type="InterPro" id="IPR031656">
    <property type="entry name" value="DAO_C"/>
</dbReference>
<organism evidence="9 10">
    <name type="scientific">Lichenicola cladoniae</name>
    <dbReference type="NCBI Taxonomy" id="1484109"/>
    <lineage>
        <taxon>Bacteria</taxon>
        <taxon>Pseudomonadati</taxon>
        <taxon>Pseudomonadota</taxon>
        <taxon>Alphaproteobacteria</taxon>
        <taxon>Acetobacterales</taxon>
        <taxon>Acetobacteraceae</taxon>
        <taxon>Lichenicola</taxon>
    </lineage>
</organism>
<evidence type="ECO:0000256" key="3">
    <source>
        <dbReference type="ARBA" id="ARBA00022630"/>
    </source>
</evidence>
<name>A0A6M8HN86_9PROT</name>
<dbReference type="InterPro" id="IPR038299">
    <property type="entry name" value="DAO_C_sf"/>
</dbReference>
<dbReference type="Gene3D" id="1.10.8.870">
    <property type="entry name" value="Alpha-glycerophosphate oxidase, cap domain"/>
    <property type="match status" value="1"/>
</dbReference>
<evidence type="ECO:0000256" key="6">
    <source>
        <dbReference type="RuleBase" id="RU361217"/>
    </source>
</evidence>
<dbReference type="GO" id="GO:0046168">
    <property type="term" value="P:glycerol-3-phosphate catabolic process"/>
    <property type="evidence" value="ECO:0007669"/>
    <property type="project" value="TreeGrafter"/>
</dbReference>
<dbReference type="GO" id="GO:0004368">
    <property type="term" value="F:glycerol-3-phosphate dehydrogenase (quinone) activity"/>
    <property type="evidence" value="ECO:0007669"/>
    <property type="project" value="UniProtKB-EC"/>
</dbReference>
<dbReference type="Gene3D" id="6.10.250.1890">
    <property type="match status" value="1"/>
</dbReference>
<dbReference type="Pfam" id="PF16901">
    <property type="entry name" value="DAO_C"/>
    <property type="match status" value="1"/>
</dbReference>
<evidence type="ECO:0000256" key="5">
    <source>
        <dbReference type="ARBA" id="ARBA00023002"/>
    </source>
</evidence>
<evidence type="ECO:0000256" key="4">
    <source>
        <dbReference type="ARBA" id="ARBA00022827"/>
    </source>
</evidence>
<evidence type="ECO:0000259" key="8">
    <source>
        <dbReference type="Pfam" id="PF16901"/>
    </source>
</evidence>
<dbReference type="AlphaFoldDB" id="A0A6M8HN86"/>
<dbReference type="InterPro" id="IPR000447">
    <property type="entry name" value="G3P_DH_FAD-dep"/>
</dbReference>
<dbReference type="GO" id="GO:0009331">
    <property type="term" value="C:glycerol-3-phosphate dehydrogenase (FAD) complex"/>
    <property type="evidence" value="ECO:0007669"/>
    <property type="project" value="UniProtKB-UniRule"/>
</dbReference>
<dbReference type="NCBIfam" id="NF008899">
    <property type="entry name" value="PRK12266.1"/>
    <property type="match status" value="1"/>
</dbReference>
<dbReference type="NCBIfam" id="NF009906">
    <property type="entry name" value="PRK13369.1"/>
    <property type="match status" value="1"/>
</dbReference>
<dbReference type="PROSITE" id="PS00978">
    <property type="entry name" value="FAD_G3PDH_2"/>
    <property type="match status" value="1"/>
</dbReference>
<keyword evidence="3 6" id="KW-0285">Flavoprotein</keyword>
<dbReference type="RefSeq" id="WP_171834877.1">
    <property type="nucleotide sequence ID" value="NZ_CP053708.1"/>
</dbReference>
<protein>
    <recommendedName>
        <fullName evidence="6">Glycerol-3-phosphate dehydrogenase</fullName>
        <ecNumber evidence="6">1.1.5.3</ecNumber>
    </recommendedName>
</protein>
<dbReference type="Gene3D" id="3.30.9.10">
    <property type="entry name" value="D-Amino Acid Oxidase, subunit A, domain 2"/>
    <property type="match status" value="1"/>
</dbReference>
<dbReference type="InterPro" id="IPR036188">
    <property type="entry name" value="FAD/NAD-bd_sf"/>
</dbReference>
<feature type="domain" description="FAD dependent oxidoreductase" evidence="7">
    <location>
        <begin position="11"/>
        <end position="330"/>
    </location>
</feature>
<comment type="cofactor">
    <cofactor evidence="1 6">
        <name>FAD</name>
        <dbReference type="ChEBI" id="CHEBI:57692"/>
    </cofactor>
</comment>
<keyword evidence="10" id="KW-1185">Reference proteome</keyword>
<dbReference type="PRINTS" id="PR01001">
    <property type="entry name" value="FADG3PDH"/>
</dbReference>
<evidence type="ECO:0000313" key="9">
    <source>
        <dbReference type="EMBL" id="QKE89889.1"/>
    </source>
</evidence>
<keyword evidence="4" id="KW-0274">FAD</keyword>
<dbReference type="EMBL" id="CP053708">
    <property type="protein sequence ID" value="QKE89889.1"/>
    <property type="molecule type" value="Genomic_DNA"/>
</dbReference>
<evidence type="ECO:0000313" key="10">
    <source>
        <dbReference type="Proteomes" id="UP000500767"/>
    </source>
</evidence>
<dbReference type="Pfam" id="PF01266">
    <property type="entry name" value="DAO"/>
    <property type="match status" value="1"/>
</dbReference>
<comment type="catalytic activity">
    <reaction evidence="6">
        <text>a quinone + sn-glycerol 3-phosphate = dihydroxyacetone phosphate + a quinol</text>
        <dbReference type="Rhea" id="RHEA:18977"/>
        <dbReference type="ChEBI" id="CHEBI:24646"/>
        <dbReference type="ChEBI" id="CHEBI:57597"/>
        <dbReference type="ChEBI" id="CHEBI:57642"/>
        <dbReference type="ChEBI" id="CHEBI:132124"/>
        <dbReference type="EC" id="1.1.5.3"/>
    </reaction>
</comment>
<dbReference type="Proteomes" id="UP000500767">
    <property type="component" value="Chromosome"/>
</dbReference>
<gene>
    <name evidence="9" type="primary">glpD</name>
    <name evidence="9" type="ORF">HN018_07380</name>
</gene>
<sequence length="526" mass="58216">MAITPEDQIYDIAIIGGGINGCGIARDATGRGRRVFLCEQNDLGSGTSSASTKLIHGGLRYLEYYEFRLVREALREREVLWGIAPHIVWPLRFVLPYHDKLRPAWLLRLGLFLYDNIGGRNRLPPTRSVNLHTDVVGGPLKPEFARGFEYSDCWVEDSRMVALNAAAAASMGATIMTRTRCVSAEKHDGGWDVTVESVEDGTRQTIRARSLINAAGPWVDSVVQKVVRDNNRAPVRLVQGSHIVVPRLYDHDQCYIFQNDDKRIFFVIPYEQDFTLIGTTDQDYTGDPALVSASAEEIAYLCRSTSDYLKQPVTPDMVCWTYSGVRPLYAEQATGSAAQAATRDYVLKLDAENGAPPLLTIFGGKITTYRRLAEAVLAKLDAHLPAATGRKPGWTGKVALPGGDFARDGYEGQVADLARDYGFVPHKQLRRLVRLYGTRARILLGDARSEADLGRDFGAGLTQAELRYLVRHEWARTGDDVLWRRTKLGLRLDPVARAAVDGAVRALADAEPEATVRDASGIEQKQ</sequence>
<comment type="similarity">
    <text evidence="2 6">Belongs to the FAD-dependent glycerol-3-phosphate dehydrogenase family.</text>
</comment>
<dbReference type="PROSITE" id="PS00977">
    <property type="entry name" value="FAD_G3PDH_1"/>
    <property type="match status" value="1"/>
</dbReference>